<dbReference type="SUPFAM" id="SSF48452">
    <property type="entry name" value="TPR-like"/>
    <property type="match status" value="1"/>
</dbReference>
<keyword evidence="1" id="KW-0802">TPR repeat</keyword>
<dbReference type="Pfam" id="PF13432">
    <property type="entry name" value="TPR_16"/>
    <property type="match status" value="1"/>
</dbReference>
<reference evidence="2" key="1">
    <citation type="submission" date="2022-08" db="EMBL/GenBank/DDBJ databases">
        <title>Nisaea acidiphila sp. nov., isolated from a marine algal debris and emended description of the genus Nisaea Urios et al. 2008.</title>
        <authorList>
            <person name="Kwon K."/>
        </authorList>
    </citation>
    <scope>NUCLEOTIDE SEQUENCE</scope>
    <source>
        <strain evidence="2">MEBiC11861</strain>
    </source>
</reference>
<sequence length="605" mass="66583">MQHSDIPAALNAALTHHQQGHLREAAALYQAILQIAPQHADTLHLFGVLMHQSGQDGTAKHLIGTAIEIDPKRVEYHGNLGRVLHSAGETADAEKAYRDALALDPEFVDGLSNLGGLLLEKSEVEDALALLHKAVELAPEHGNAVMNLGNALRADGAMAAAEAAHQRAAALLPDSERAHLNLATTLLDLNKLEAADRALKRSLLLAPALVESLNNLAYLQINFPDFVTARRWFERAIAVEPLYAAPRSGIAECAYYQLDMETCLEHSRIAVELAPHDPQIRSRHALRLLATGRLGEGWDEREWRLKRADRVRRIGLPPLWEGEDLKGRRILVCAEEGVGDEILYAGLVSELLADGASVVLECDERLVPVFRRSFPSVLVHPYARAGDRFKPVQHYEWLPKDSPVDFAIDGGSLPKFLRRTLADFDRQQPYLSPDPVRTARLAERLAALPQGPRVGFAWRSKNTGAYRNIHYTELPAWRRMLTDPDLQIISMQYGRGWQAEIDNARATFGARITVLDDLDLTDDFDDILALASAVDVAVCPSSTLGWVGGALGKPTFVFHPVPLFVRYGTDGFPGFPSMRSFPKTVDGPWSGPVDAIHAALRAFGT</sequence>
<dbReference type="KEGG" id="naci:NUH88_06995"/>
<evidence type="ECO:0000313" key="2">
    <source>
        <dbReference type="EMBL" id="UUX51435.1"/>
    </source>
</evidence>
<dbReference type="Gene3D" id="1.25.40.10">
    <property type="entry name" value="Tetratricopeptide repeat domain"/>
    <property type="match status" value="2"/>
</dbReference>
<dbReference type="EMBL" id="CP102480">
    <property type="protein sequence ID" value="UUX51435.1"/>
    <property type="molecule type" value="Genomic_DNA"/>
</dbReference>
<feature type="repeat" description="TPR" evidence="1">
    <location>
        <begin position="74"/>
        <end position="107"/>
    </location>
</feature>
<dbReference type="RefSeq" id="WP_257770922.1">
    <property type="nucleotide sequence ID" value="NZ_CP102480.1"/>
</dbReference>
<dbReference type="PANTHER" id="PTHR44366">
    <property type="entry name" value="UDP-N-ACETYLGLUCOSAMINE--PEPTIDE N-ACETYLGLUCOSAMINYLTRANSFERASE 110 KDA SUBUNIT"/>
    <property type="match status" value="1"/>
</dbReference>
<dbReference type="GO" id="GO:0097363">
    <property type="term" value="F:protein O-acetylglucosaminyltransferase activity"/>
    <property type="evidence" value="ECO:0007669"/>
    <property type="project" value="TreeGrafter"/>
</dbReference>
<evidence type="ECO:0000313" key="3">
    <source>
        <dbReference type="Proteomes" id="UP001060336"/>
    </source>
</evidence>
<dbReference type="SMART" id="SM00028">
    <property type="entry name" value="TPR"/>
    <property type="match status" value="8"/>
</dbReference>
<keyword evidence="3" id="KW-1185">Reference proteome</keyword>
<protein>
    <submittedName>
        <fullName evidence="2">Tetratricopeptide repeat protein</fullName>
    </submittedName>
</protein>
<organism evidence="2 3">
    <name type="scientific">Nisaea acidiphila</name>
    <dbReference type="NCBI Taxonomy" id="1862145"/>
    <lineage>
        <taxon>Bacteria</taxon>
        <taxon>Pseudomonadati</taxon>
        <taxon>Pseudomonadota</taxon>
        <taxon>Alphaproteobacteria</taxon>
        <taxon>Rhodospirillales</taxon>
        <taxon>Thalassobaculaceae</taxon>
        <taxon>Nisaea</taxon>
    </lineage>
</organism>
<dbReference type="InterPro" id="IPR019734">
    <property type="entry name" value="TPR_rpt"/>
</dbReference>
<dbReference type="SUPFAM" id="SSF53756">
    <property type="entry name" value="UDP-Glycosyltransferase/glycogen phosphorylase"/>
    <property type="match status" value="1"/>
</dbReference>
<proteinExistence type="predicted"/>
<dbReference type="Pfam" id="PF13176">
    <property type="entry name" value="TPR_7"/>
    <property type="match status" value="1"/>
</dbReference>
<dbReference type="InterPro" id="IPR011990">
    <property type="entry name" value="TPR-like_helical_dom_sf"/>
</dbReference>
<accession>A0A9J7AUM6</accession>
<dbReference type="Pfam" id="PF13181">
    <property type="entry name" value="TPR_8"/>
    <property type="match status" value="1"/>
</dbReference>
<dbReference type="Proteomes" id="UP001060336">
    <property type="component" value="Chromosome"/>
</dbReference>
<dbReference type="PROSITE" id="PS50005">
    <property type="entry name" value="TPR"/>
    <property type="match status" value="2"/>
</dbReference>
<dbReference type="GO" id="GO:0006493">
    <property type="term" value="P:protein O-linked glycosylation"/>
    <property type="evidence" value="ECO:0007669"/>
    <property type="project" value="InterPro"/>
</dbReference>
<dbReference type="PANTHER" id="PTHR44366:SF1">
    <property type="entry name" value="UDP-N-ACETYLGLUCOSAMINE--PEPTIDE N-ACETYLGLUCOSAMINYLTRANSFERASE 110 KDA SUBUNIT"/>
    <property type="match status" value="1"/>
</dbReference>
<gene>
    <name evidence="2" type="ORF">NUH88_06995</name>
</gene>
<dbReference type="InterPro" id="IPR037919">
    <property type="entry name" value="OGT"/>
</dbReference>
<evidence type="ECO:0000256" key="1">
    <source>
        <dbReference type="PROSITE-ProRule" id="PRU00339"/>
    </source>
</evidence>
<name>A0A9J7AUM6_9PROT</name>
<feature type="repeat" description="TPR" evidence="1">
    <location>
        <begin position="108"/>
        <end position="141"/>
    </location>
</feature>
<dbReference type="Pfam" id="PF14559">
    <property type="entry name" value="TPR_19"/>
    <property type="match status" value="1"/>
</dbReference>
<dbReference type="AlphaFoldDB" id="A0A9J7AUM6"/>